<keyword evidence="4" id="KW-1278">Translocase</keyword>
<feature type="domain" description="Alanine dehydrogenase/pyridine nucleotide transhydrogenase N-terminal" evidence="9">
    <location>
        <begin position="4"/>
        <end position="141"/>
    </location>
</feature>
<dbReference type="EMBL" id="CP064786">
    <property type="protein sequence ID" value="QSG01280.1"/>
    <property type="molecule type" value="Genomic_DNA"/>
</dbReference>
<evidence type="ECO:0000256" key="6">
    <source>
        <dbReference type="ARBA" id="ARBA00048202"/>
    </source>
</evidence>
<keyword evidence="11" id="KW-1185">Reference proteome</keyword>
<evidence type="ECO:0000256" key="3">
    <source>
        <dbReference type="ARBA" id="ARBA00022857"/>
    </source>
</evidence>
<dbReference type="EC" id="7.1.1.1" evidence="1"/>
<feature type="domain" description="Alanine dehydrogenase/pyridine nucleotide transhydrogenase NAD(H)-binding" evidence="8">
    <location>
        <begin position="150"/>
        <end position="315"/>
    </location>
</feature>
<evidence type="ECO:0000259" key="8">
    <source>
        <dbReference type="SMART" id="SM01002"/>
    </source>
</evidence>
<dbReference type="PANTHER" id="PTHR10160:SF19">
    <property type="entry name" value="PROTON-TRANSLOCATING NAD(P)(+) TRANSHYDROGENASE"/>
    <property type="match status" value="1"/>
</dbReference>
<keyword evidence="5" id="KW-0520">NAD</keyword>
<dbReference type="CDD" id="cd05304">
    <property type="entry name" value="Rubrum_tdh"/>
    <property type="match status" value="1"/>
</dbReference>
<feature type="compositionally biased region" description="Basic and acidic residues" evidence="7">
    <location>
        <begin position="365"/>
        <end position="376"/>
    </location>
</feature>
<dbReference type="PANTHER" id="PTHR10160">
    <property type="entry name" value="NAD(P) TRANSHYDROGENASE"/>
    <property type="match status" value="1"/>
</dbReference>
<proteinExistence type="predicted"/>
<evidence type="ECO:0000256" key="4">
    <source>
        <dbReference type="ARBA" id="ARBA00022967"/>
    </source>
</evidence>
<comment type="catalytic activity">
    <reaction evidence="6">
        <text>NAD(+) + NADPH + H(+)(in) = NADH + NADP(+) + H(+)(out)</text>
        <dbReference type="Rhea" id="RHEA:47992"/>
        <dbReference type="ChEBI" id="CHEBI:15378"/>
        <dbReference type="ChEBI" id="CHEBI:57540"/>
        <dbReference type="ChEBI" id="CHEBI:57783"/>
        <dbReference type="ChEBI" id="CHEBI:57945"/>
        <dbReference type="ChEBI" id="CHEBI:58349"/>
        <dbReference type="EC" id="7.1.1.1"/>
    </reaction>
</comment>
<dbReference type="GO" id="GO:0005886">
    <property type="term" value="C:plasma membrane"/>
    <property type="evidence" value="ECO:0007669"/>
    <property type="project" value="TreeGrafter"/>
</dbReference>
<evidence type="ECO:0000256" key="1">
    <source>
        <dbReference type="ARBA" id="ARBA00012943"/>
    </source>
</evidence>
<dbReference type="Gene3D" id="3.40.50.720">
    <property type="entry name" value="NAD(P)-binding Rossmann-like Domain"/>
    <property type="match status" value="2"/>
</dbReference>
<organism evidence="10 11">
    <name type="scientific">Natranaeroarchaeum sulfidigenes</name>
    <dbReference type="NCBI Taxonomy" id="2784880"/>
    <lineage>
        <taxon>Archaea</taxon>
        <taxon>Methanobacteriati</taxon>
        <taxon>Methanobacteriota</taxon>
        <taxon>Stenosarchaea group</taxon>
        <taxon>Halobacteria</taxon>
        <taxon>Halobacteriales</taxon>
        <taxon>Natronoarchaeaceae</taxon>
        <taxon>Natranaeroarchaeum</taxon>
    </lineage>
</organism>
<evidence type="ECO:0000313" key="11">
    <source>
        <dbReference type="Proteomes" id="UP000663586"/>
    </source>
</evidence>
<dbReference type="SMART" id="SM01002">
    <property type="entry name" value="AlaDh_PNT_C"/>
    <property type="match status" value="1"/>
</dbReference>
<reference evidence="10" key="1">
    <citation type="submission" date="2020-11" db="EMBL/GenBank/DDBJ databases">
        <title>Carbohydrate-dependent, anaerobic sulfur respiration: A novel catabolism in halophilic archaea.</title>
        <authorList>
            <person name="Sorokin D.Y."/>
            <person name="Messina E."/>
            <person name="Smedile F."/>
            <person name="La Cono V."/>
            <person name="Hallsworth J.E."/>
            <person name="Yakimov M.M."/>
        </authorList>
    </citation>
    <scope>NUCLEOTIDE SEQUENCE</scope>
    <source>
        <strain evidence="10">AArc-S</strain>
    </source>
</reference>
<dbReference type="KEGG" id="hara:AArcS_0039"/>
<evidence type="ECO:0000256" key="2">
    <source>
        <dbReference type="ARBA" id="ARBA00022741"/>
    </source>
</evidence>
<dbReference type="AlphaFoldDB" id="A0A897MGK6"/>
<dbReference type="InterPro" id="IPR036291">
    <property type="entry name" value="NAD(P)-bd_dom_sf"/>
</dbReference>
<dbReference type="GO" id="GO:0008750">
    <property type="term" value="F:proton-translocating NAD(P)+ transhydrogenase activity"/>
    <property type="evidence" value="ECO:0007669"/>
    <property type="project" value="UniProtKB-EC"/>
</dbReference>
<evidence type="ECO:0000259" key="9">
    <source>
        <dbReference type="SMART" id="SM01003"/>
    </source>
</evidence>
<dbReference type="Pfam" id="PF05222">
    <property type="entry name" value="AlaDh_PNT_N"/>
    <property type="match status" value="1"/>
</dbReference>
<dbReference type="InterPro" id="IPR007698">
    <property type="entry name" value="AlaDH/PNT_NAD(H)-bd"/>
</dbReference>
<keyword evidence="3" id="KW-0521">NADP</keyword>
<name>A0A897MGK6_9EURY</name>
<feature type="region of interest" description="Disordered" evidence="7">
    <location>
        <begin position="365"/>
        <end position="397"/>
    </location>
</feature>
<evidence type="ECO:0000313" key="10">
    <source>
        <dbReference type="EMBL" id="QSG01280.1"/>
    </source>
</evidence>
<accession>A0A897MGK6</accession>
<feature type="compositionally biased region" description="Acidic residues" evidence="7">
    <location>
        <begin position="377"/>
        <end position="389"/>
    </location>
</feature>
<dbReference type="SMART" id="SM01003">
    <property type="entry name" value="AlaDh_PNT_N"/>
    <property type="match status" value="1"/>
</dbReference>
<keyword evidence="2" id="KW-0547">Nucleotide-binding</keyword>
<dbReference type="GO" id="GO:0050661">
    <property type="term" value="F:NADP binding"/>
    <property type="evidence" value="ECO:0007669"/>
    <property type="project" value="TreeGrafter"/>
</dbReference>
<dbReference type="RefSeq" id="WP_238478415.1">
    <property type="nucleotide sequence ID" value="NZ_CP064786.1"/>
</dbReference>
<dbReference type="SUPFAM" id="SSF51735">
    <property type="entry name" value="NAD(P)-binding Rossmann-fold domains"/>
    <property type="match status" value="1"/>
</dbReference>
<protein>
    <recommendedName>
        <fullName evidence="1">proton-translocating NAD(P)(+) transhydrogenase</fullName>
        <ecNumber evidence="1">7.1.1.1</ecNumber>
    </recommendedName>
</protein>
<dbReference type="InterPro" id="IPR007886">
    <property type="entry name" value="AlaDH/PNT_N"/>
</dbReference>
<dbReference type="Proteomes" id="UP000663586">
    <property type="component" value="Chromosome"/>
</dbReference>
<evidence type="ECO:0000256" key="5">
    <source>
        <dbReference type="ARBA" id="ARBA00023027"/>
    </source>
</evidence>
<dbReference type="GO" id="GO:0006740">
    <property type="term" value="P:NADPH regeneration"/>
    <property type="evidence" value="ECO:0007669"/>
    <property type="project" value="TreeGrafter"/>
</dbReference>
<dbReference type="Pfam" id="PF01262">
    <property type="entry name" value="AlaDh_PNT_C"/>
    <property type="match status" value="1"/>
</dbReference>
<sequence>MILGVPNESVADETRAALIPPVADALVDDGHEVLISSGVGTGAGWSDESYRAVGCDVVDDEDVFERSDVVFHVRGLGATPDDELPPYREGQVVIGLLGPYELDAELDELASRGVDVFALELIPRISRAQSMDAVSSMDSVSGYKATMIAAEALPKLFPMEMTAAGTIQPAEVFVLGAGVAGLKAISTAERLGANATANDVRPEVREEVESLGAEFVEVGAETDSMSDEEGYATEQEKDFAQQQQETLMSVVPDSDVLITTAAIPGRPAPQPISTEMIERMDPGSVVVDLAAESGGNCEPSRPGETVVHDGVEIYGPTNLAATVPQTASKLYANNLRNFLDLLTGEDGLTIDLDDEIIDATLLTHDGEVRAPHREDGEGSDEDGQSDETADASNGGEA</sequence>
<dbReference type="SUPFAM" id="SSF52283">
    <property type="entry name" value="Formate/glycerate dehydrogenase catalytic domain-like"/>
    <property type="match status" value="1"/>
</dbReference>
<evidence type="ECO:0000256" key="7">
    <source>
        <dbReference type="SAM" id="MobiDB-lite"/>
    </source>
</evidence>
<dbReference type="GeneID" id="70683426"/>
<gene>
    <name evidence="10" type="primary">ald</name>
    <name evidence="10" type="ORF">AArcS_0039</name>
</gene>